<dbReference type="GO" id="GO:0055129">
    <property type="term" value="P:L-proline biosynthetic process"/>
    <property type="evidence" value="ECO:0007669"/>
    <property type="project" value="UniProtKB-UniPathway"/>
</dbReference>
<keyword evidence="6" id="KW-0560">Oxidoreductase</keyword>
<keyword evidence="5" id="KW-0521">NADP</keyword>
<dbReference type="SUPFAM" id="SSF53720">
    <property type="entry name" value="ALDH-like"/>
    <property type="match status" value="1"/>
</dbReference>
<name>A0A381NYE1_9ZZZZ</name>
<accession>A0A381NYE1</accession>
<evidence type="ECO:0000313" key="9">
    <source>
        <dbReference type="EMBL" id="SUZ59645.1"/>
    </source>
</evidence>
<evidence type="ECO:0000256" key="1">
    <source>
        <dbReference type="ARBA" id="ARBA00004985"/>
    </source>
</evidence>
<reference evidence="9" key="1">
    <citation type="submission" date="2018-05" db="EMBL/GenBank/DDBJ databases">
        <authorList>
            <person name="Lanie J.A."/>
            <person name="Ng W.-L."/>
            <person name="Kazmierczak K.M."/>
            <person name="Andrzejewski T.M."/>
            <person name="Davidsen T.M."/>
            <person name="Wayne K.J."/>
            <person name="Tettelin H."/>
            <person name="Glass J.I."/>
            <person name="Rusch D."/>
            <person name="Podicherti R."/>
            <person name="Tsui H.-C.T."/>
            <person name="Winkler M.E."/>
        </authorList>
    </citation>
    <scope>NUCLEOTIDE SEQUENCE</scope>
</reference>
<organism evidence="9">
    <name type="scientific">marine metagenome</name>
    <dbReference type="NCBI Taxonomy" id="408172"/>
    <lineage>
        <taxon>unclassified sequences</taxon>
        <taxon>metagenomes</taxon>
        <taxon>ecological metagenomes</taxon>
    </lineage>
</organism>
<evidence type="ECO:0000256" key="2">
    <source>
        <dbReference type="ARBA" id="ARBA00013002"/>
    </source>
</evidence>
<evidence type="ECO:0000259" key="8">
    <source>
        <dbReference type="Pfam" id="PF00171"/>
    </source>
</evidence>
<sequence length="283" mass="29973">AFGLCLKAGNVAFLRGSSGGLESNRAIAASIRSALVDVDLPADALILVEDVSREAAVEFMQQRGYVDCLIPRGGPSLIRSILDNATVPYVIDGDGNCHVYVDESADLDMATEILVNAKMQRPSVCNAAESLVVHAAVADRFLPRAVEALVGVDLVGDERARAVVPGMGEASEDDWSTEYADLKLSVRVVDDLDEAIRHVNETGSGHSEAIVTADEQASARFAAEVDAAAVLVNASTRFVDGEEFGFGAEIGISTQKLHARGPMGLEQLTTEKYVIRGDGQTRG</sequence>
<evidence type="ECO:0000256" key="6">
    <source>
        <dbReference type="ARBA" id="ARBA00023002"/>
    </source>
</evidence>
<dbReference type="Gene3D" id="3.40.605.10">
    <property type="entry name" value="Aldehyde Dehydrogenase, Chain A, domain 1"/>
    <property type="match status" value="1"/>
</dbReference>
<evidence type="ECO:0000256" key="5">
    <source>
        <dbReference type="ARBA" id="ARBA00022857"/>
    </source>
</evidence>
<dbReference type="UniPathway" id="UPA00098">
    <property type="reaction ID" value="UER00360"/>
</dbReference>
<keyword evidence="3" id="KW-0028">Amino-acid biosynthesis</keyword>
<evidence type="ECO:0000256" key="7">
    <source>
        <dbReference type="ARBA" id="ARBA00049024"/>
    </source>
</evidence>
<feature type="domain" description="Aldehyde dehydrogenase" evidence="8">
    <location>
        <begin position="5"/>
        <end position="162"/>
    </location>
</feature>
<dbReference type="PANTHER" id="PTHR11063:SF8">
    <property type="entry name" value="DELTA-1-PYRROLINE-5-CARBOXYLATE SYNTHASE"/>
    <property type="match status" value="1"/>
</dbReference>
<dbReference type="PANTHER" id="PTHR11063">
    <property type="entry name" value="GLUTAMATE SEMIALDEHYDE DEHYDROGENASE"/>
    <property type="match status" value="1"/>
</dbReference>
<dbReference type="EC" id="1.2.1.41" evidence="2"/>
<dbReference type="GO" id="GO:0004350">
    <property type="term" value="F:glutamate-5-semialdehyde dehydrogenase activity"/>
    <property type="evidence" value="ECO:0007669"/>
    <property type="project" value="UniProtKB-EC"/>
</dbReference>
<dbReference type="InterPro" id="IPR000965">
    <property type="entry name" value="GPR_dom"/>
</dbReference>
<protein>
    <recommendedName>
        <fullName evidence="2">glutamate-5-semialdehyde dehydrogenase</fullName>
        <ecNumber evidence="2">1.2.1.41</ecNumber>
    </recommendedName>
</protein>
<dbReference type="InterPro" id="IPR016163">
    <property type="entry name" value="Ald_DH_C"/>
</dbReference>
<evidence type="ECO:0000256" key="4">
    <source>
        <dbReference type="ARBA" id="ARBA00022650"/>
    </source>
</evidence>
<keyword evidence="4" id="KW-0641">Proline biosynthesis</keyword>
<proteinExistence type="predicted"/>
<dbReference type="AlphaFoldDB" id="A0A381NYE1"/>
<comment type="catalytic activity">
    <reaction evidence="7">
        <text>L-glutamate 5-semialdehyde + phosphate + NADP(+) = L-glutamyl 5-phosphate + NADPH + H(+)</text>
        <dbReference type="Rhea" id="RHEA:19541"/>
        <dbReference type="ChEBI" id="CHEBI:15378"/>
        <dbReference type="ChEBI" id="CHEBI:43474"/>
        <dbReference type="ChEBI" id="CHEBI:57783"/>
        <dbReference type="ChEBI" id="CHEBI:58066"/>
        <dbReference type="ChEBI" id="CHEBI:58274"/>
        <dbReference type="ChEBI" id="CHEBI:58349"/>
        <dbReference type="EC" id="1.2.1.41"/>
    </reaction>
</comment>
<dbReference type="Gene3D" id="3.40.309.10">
    <property type="entry name" value="Aldehyde Dehydrogenase, Chain A, domain 2"/>
    <property type="match status" value="1"/>
</dbReference>
<dbReference type="InterPro" id="IPR016162">
    <property type="entry name" value="Ald_DH_N"/>
</dbReference>
<gene>
    <name evidence="9" type="ORF">METZ01_LOCUS12499</name>
</gene>
<dbReference type="FunFam" id="3.40.309.10:FF:000006">
    <property type="entry name" value="Gamma-glutamyl phosphate reductase"/>
    <property type="match status" value="1"/>
</dbReference>
<feature type="domain" description="Aldehyde dehydrogenase" evidence="8">
    <location>
        <begin position="184"/>
        <end position="245"/>
    </location>
</feature>
<dbReference type="EMBL" id="UINC01000690">
    <property type="protein sequence ID" value="SUZ59645.1"/>
    <property type="molecule type" value="Genomic_DNA"/>
</dbReference>
<evidence type="ECO:0000256" key="3">
    <source>
        <dbReference type="ARBA" id="ARBA00022605"/>
    </source>
</evidence>
<dbReference type="InterPro" id="IPR015590">
    <property type="entry name" value="Aldehyde_DH_dom"/>
</dbReference>
<dbReference type="InterPro" id="IPR016161">
    <property type="entry name" value="Ald_DH/histidinol_DH"/>
</dbReference>
<dbReference type="NCBIfam" id="NF001221">
    <property type="entry name" value="PRK00197.1"/>
    <property type="match status" value="1"/>
</dbReference>
<feature type="non-terminal residue" evidence="9">
    <location>
        <position position="1"/>
    </location>
</feature>
<dbReference type="CDD" id="cd07079">
    <property type="entry name" value="ALDH_F18-19_ProA-GPR"/>
    <property type="match status" value="1"/>
</dbReference>
<dbReference type="Pfam" id="PF00171">
    <property type="entry name" value="Aldedh"/>
    <property type="match status" value="2"/>
</dbReference>
<comment type="pathway">
    <text evidence="1">Amino-acid biosynthesis; L-proline biosynthesis; L-glutamate 5-semialdehyde from L-glutamate: step 2/2.</text>
</comment>